<sequence>MTSSQPPRDDSAENSQEQSSQEQSSQEQPTLSLTELAKAALAAQKQAAGAYQHRKTHDKAEYRPPHPRGSRRSMGKR</sequence>
<feature type="compositionally biased region" description="Basic residues" evidence="1">
    <location>
        <begin position="65"/>
        <end position="77"/>
    </location>
</feature>
<protein>
    <submittedName>
        <fullName evidence="2">Uncharacterized protein</fullName>
    </submittedName>
</protein>
<accession>A0A7W7P216</accession>
<comment type="caution">
    <text evidence="2">The sequence shown here is derived from an EMBL/GenBank/DDBJ whole genome shotgun (WGS) entry which is preliminary data.</text>
</comment>
<feature type="region of interest" description="Disordered" evidence="1">
    <location>
        <begin position="1"/>
        <end position="77"/>
    </location>
</feature>
<dbReference type="EMBL" id="JACHLI010000009">
    <property type="protein sequence ID" value="MBB4863857.1"/>
    <property type="molecule type" value="Genomic_DNA"/>
</dbReference>
<proteinExistence type="predicted"/>
<evidence type="ECO:0000313" key="2">
    <source>
        <dbReference type="EMBL" id="MBB4863857.1"/>
    </source>
</evidence>
<feature type="compositionally biased region" description="Low complexity" evidence="1">
    <location>
        <begin position="15"/>
        <end position="28"/>
    </location>
</feature>
<name>A0A7W7P216_PSENT</name>
<dbReference type="RefSeq" id="WP_184589635.1">
    <property type="nucleotide sequence ID" value="NZ_JACHLI010000009.1"/>
</dbReference>
<dbReference type="Proteomes" id="UP000566995">
    <property type="component" value="Unassembled WGS sequence"/>
</dbReference>
<reference evidence="2 3" key="1">
    <citation type="submission" date="2020-08" db="EMBL/GenBank/DDBJ databases">
        <title>Functional genomics of gut bacteria from endangered species of beetles.</title>
        <authorList>
            <person name="Carlos-Shanley C."/>
        </authorList>
    </citation>
    <scope>NUCLEOTIDE SEQUENCE [LARGE SCALE GENOMIC DNA]</scope>
    <source>
        <strain evidence="2 3">S00179</strain>
    </source>
</reference>
<organism evidence="2 3">
    <name type="scientific">Pseudomonas nitroreducens</name>
    <dbReference type="NCBI Taxonomy" id="46680"/>
    <lineage>
        <taxon>Bacteria</taxon>
        <taxon>Pseudomonadati</taxon>
        <taxon>Pseudomonadota</taxon>
        <taxon>Gammaproteobacteria</taxon>
        <taxon>Pseudomonadales</taxon>
        <taxon>Pseudomonadaceae</taxon>
        <taxon>Pseudomonas</taxon>
    </lineage>
</organism>
<evidence type="ECO:0000256" key="1">
    <source>
        <dbReference type="SAM" id="MobiDB-lite"/>
    </source>
</evidence>
<evidence type="ECO:0000313" key="3">
    <source>
        <dbReference type="Proteomes" id="UP000566995"/>
    </source>
</evidence>
<feature type="compositionally biased region" description="Low complexity" evidence="1">
    <location>
        <begin position="36"/>
        <end position="48"/>
    </location>
</feature>
<gene>
    <name evidence="2" type="ORF">HNP46_002717</name>
</gene>
<dbReference type="AlphaFoldDB" id="A0A7W7P216"/>